<dbReference type="EMBL" id="BORU01000008">
    <property type="protein sequence ID" value="GIO58366.1"/>
    <property type="molecule type" value="Genomic_DNA"/>
</dbReference>
<proteinExistence type="predicted"/>
<gene>
    <name evidence="1" type="ORF">J21TS7_66840</name>
</gene>
<name>A0ABQ4LPD4_9BACL</name>
<keyword evidence="2" id="KW-1185">Reference proteome</keyword>
<reference evidence="1 2" key="1">
    <citation type="submission" date="2021-03" db="EMBL/GenBank/DDBJ databases">
        <title>Antimicrobial resistance genes in bacteria isolated from Japanese honey, and their potential for conferring macrolide and lincosamide resistance in the American foulbrood pathogen Paenibacillus larvae.</title>
        <authorList>
            <person name="Okamoto M."/>
            <person name="Kumagai M."/>
            <person name="Kanamori H."/>
            <person name="Takamatsu D."/>
        </authorList>
    </citation>
    <scope>NUCLEOTIDE SEQUENCE [LARGE SCALE GENOMIC DNA]</scope>
    <source>
        <strain evidence="1 2">J21TS7</strain>
    </source>
</reference>
<protein>
    <submittedName>
        <fullName evidence="1">Uncharacterized protein</fullName>
    </submittedName>
</protein>
<organism evidence="1 2">
    <name type="scientific">Paenibacillus cineris</name>
    <dbReference type="NCBI Taxonomy" id="237530"/>
    <lineage>
        <taxon>Bacteria</taxon>
        <taxon>Bacillati</taxon>
        <taxon>Bacillota</taxon>
        <taxon>Bacilli</taxon>
        <taxon>Bacillales</taxon>
        <taxon>Paenibacillaceae</taxon>
        <taxon>Paenibacillus</taxon>
    </lineage>
</organism>
<accession>A0ABQ4LPD4</accession>
<evidence type="ECO:0000313" key="1">
    <source>
        <dbReference type="EMBL" id="GIO58366.1"/>
    </source>
</evidence>
<comment type="caution">
    <text evidence="1">The sequence shown here is derived from an EMBL/GenBank/DDBJ whole genome shotgun (WGS) entry which is preliminary data.</text>
</comment>
<sequence length="51" mass="5519">MRTGFAILVFEINDCHDDDGLTEFAGTSLLGEVEAWKSGIYGKKNLSKALG</sequence>
<dbReference type="Proteomes" id="UP000676601">
    <property type="component" value="Unassembled WGS sequence"/>
</dbReference>
<evidence type="ECO:0000313" key="2">
    <source>
        <dbReference type="Proteomes" id="UP000676601"/>
    </source>
</evidence>